<feature type="compositionally biased region" description="Polar residues" evidence="1">
    <location>
        <begin position="97"/>
        <end position="107"/>
    </location>
</feature>
<feature type="region of interest" description="Disordered" evidence="1">
    <location>
        <begin position="1"/>
        <end position="287"/>
    </location>
</feature>
<accession>A0AAN6Y3G4</accession>
<dbReference type="EMBL" id="MU858137">
    <property type="protein sequence ID" value="KAK4211954.1"/>
    <property type="molecule type" value="Genomic_DNA"/>
</dbReference>
<feature type="compositionally biased region" description="Low complexity" evidence="1">
    <location>
        <begin position="248"/>
        <end position="262"/>
    </location>
</feature>
<feature type="compositionally biased region" description="Basic and acidic residues" evidence="1">
    <location>
        <begin position="77"/>
        <end position="87"/>
    </location>
</feature>
<proteinExistence type="predicted"/>
<dbReference type="Proteomes" id="UP001301769">
    <property type="component" value="Unassembled WGS sequence"/>
</dbReference>
<protein>
    <submittedName>
        <fullName evidence="2">Uncharacterized protein</fullName>
    </submittedName>
</protein>
<name>A0AAN6Y3G4_9PEZI</name>
<evidence type="ECO:0000313" key="2">
    <source>
        <dbReference type="EMBL" id="KAK4211954.1"/>
    </source>
</evidence>
<feature type="compositionally biased region" description="Pro residues" evidence="1">
    <location>
        <begin position="58"/>
        <end position="73"/>
    </location>
</feature>
<organism evidence="2 3">
    <name type="scientific">Rhypophila decipiens</name>
    <dbReference type="NCBI Taxonomy" id="261697"/>
    <lineage>
        <taxon>Eukaryota</taxon>
        <taxon>Fungi</taxon>
        <taxon>Dikarya</taxon>
        <taxon>Ascomycota</taxon>
        <taxon>Pezizomycotina</taxon>
        <taxon>Sordariomycetes</taxon>
        <taxon>Sordariomycetidae</taxon>
        <taxon>Sordariales</taxon>
        <taxon>Naviculisporaceae</taxon>
        <taxon>Rhypophila</taxon>
    </lineage>
</organism>
<feature type="compositionally biased region" description="Low complexity" evidence="1">
    <location>
        <begin position="212"/>
        <end position="228"/>
    </location>
</feature>
<feature type="compositionally biased region" description="Polar residues" evidence="1">
    <location>
        <begin position="263"/>
        <end position="287"/>
    </location>
</feature>
<gene>
    <name evidence="2" type="ORF">QBC37DRAFT_346911</name>
</gene>
<feature type="compositionally biased region" description="Low complexity" evidence="1">
    <location>
        <begin position="320"/>
        <end position="349"/>
    </location>
</feature>
<feature type="compositionally biased region" description="Basic and acidic residues" evidence="1">
    <location>
        <begin position="1"/>
        <end position="20"/>
    </location>
</feature>
<sequence>MSGYKEKGKDLFKNGWHPEKPGTSLKGQIKGLVGRGDNNDKGNHVARPLAALKDPASFGPPPRRQIATPPPLPVDTTTEHSYQEPEAPKSPPRPYQVDTTGLNTSHLSPPPVRRDGSNVLPPPAQAAPRSGAPPSLPPRLPPRSNGGGSPRPLIPARTSTPETQRPPSSSGTGLLNQGAINRLGAAGISVPGLGIGGSNSGRPSPPPPPRPSSSSSQSQSQMSELQSRFSRLGRSDSTSQSQPPNNPIPATTTAPSTGTTWTQKQQALKTASSFRNDPSSVSLSDAKSAASTFNNFRQRHGDQVAAGVKTANGLHEKYGTPTTTTTTTTTGDNQSSSSISGLSSVAGSLVKKKAPPPPPPPKKRGLVVSGAGGDSGAPPPVPLSTRPTF</sequence>
<reference evidence="2" key="2">
    <citation type="submission" date="2023-05" db="EMBL/GenBank/DDBJ databases">
        <authorList>
            <consortium name="Lawrence Berkeley National Laboratory"/>
            <person name="Steindorff A."/>
            <person name="Hensen N."/>
            <person name="Bonometti L."/>
            <person name="Westerberg I."/>
            <person name="Brannstrom I.O."/>
            <person name="Guillou S."/>
            <person name="Cros-Aarteil S."/>
            <person name="Calhoun S."/>
            <person name="Haridas S."/>
            <person name="Kuo A."/>
            <person name="Mondo S."/>
            <person name="Pangilinan J."/>
            <person name="Riley R."/>
            <person name="Labutti K."/>
            <person name="Andreopoulos B."/>
            <person name="Lipzen A."/>
            <person name="Chen C."/>
            <person name="Yanf M."/>
            <person name="Daum C."/>
            <person name="Ng V."/>
            <person name="Clum A."/>
            <person name="Ohm R."/>
            <person name="Martin F."/>
            <person name="Silar P."/>
            <person name="Natvig D."/>
            <person name="Lalanne C."/>
            <person name="Gautier V."/>
            <person name="Ament-Velasquez S.L."/>
            <person name="Kruys A."/>
            <person name="Hutchinson M.I."/>
            <person name="Powell A.J."/>
            <person name="Barry K."/>
            <person name="Miller A.N."/>
            <person name="Grigoriev I.V."/>
            <person name="Debuchy R."/>
            <person name="Gladieux P."/>
            <person name="Thoren M.H."/>
            <person name="Johannesson H."/>
        </authorList>
    </citation>
    <scope>NUCLEOTIDE SEQUENCE</scope>
    <source>
        <strain evidence="2">PSN293</strain>
    </source>
</reference>
<reference evidence="2" key="1">
    <citation type="journal article" date="2023" name="Mol. Phylogenet. Evol.">
        <title>Genome-scale phylogeny and comparative genomics of the fungal order Sordariales.</title>
        <authorList>
            <person name="Hensen N."/>
            <person name="Bonometti L."/>
            <person name="Westerberg I."/>
            <person name="Brannstrom I.O."/>
            <person name="Guillou S."/>
            <person name="Cros-Aarteil S."/>
            <person name="Calhoun S."/>
            <person name="Haridas S."/>
            <person name="Kuo A."/>
            <person name="Mondo S."/>
            <person name="Pangilinan J."/>
            <person name="Riley R."/>
            <person name="LaButti K."/>
            <person name="Andreopoulos B."/>
            <person name="Lipzen A."/>
            <person name="Chen C."/>
            <person name="Yan M."/>
            <person name="Daum C."/>
            <person name="Ng V."/>
            <person name="Clum A."/>
            <person name="Steindorff A."/>
            <person name="Ohm R.A."/>
            <person name="Martin F."/>
            <person name="Silar P."/>
            <person name="Natvig D.O."/>
            <person name="Lalanne C."/>
            <person name="Gautier V."/>
            <person name="Ament-Velasquez S.L."/>
            <person name="Kruys A."/>
            <person name="Hutchinson M.I."/>
            <person name="Powell A.J."/>
            <person name="Barry K."/>
            <person name="Miller A.N."/>
            <person name="Grigoriev I.V."/>
            <person name="Debuchy R."/>
            <person name="Gladieux P."/>
            <person name="Hiltunen Thoren M."/>
            <person name="Johannesson H."/>
        </authorList>
    </citation>
    <scope>NUCLEOTIDE SEQUENCE</scope>
    <source>
        <strain evidence="2">PSN293</strain>
    </source>
</reference>
<feature type="region of interest" description="Disordered" evidence="1">
    <location>
        <begin position="309"/>
        <end position="389"/>
    </location>
</feature>
<feature type="compositionally biased region" description="Polar residues" evidence="1">
    <location>
        <begin position="157"/>
        <end position="179"/>
    </location>
</feature>
<keyword evidence="3" id="KW-1185">Reference proteome</keyword>
<dbReference type="AlphaFoldDB" id="A0AAN6Y3G4"/>
<evidence type="ECO:0000313" key="3">
    <source>
        <dbReference type="Proteomes" id="UP001301769"/>
    </source>
</evidence>
<comment type="caution">
    <text evidence="2">The sequence shown here is derived from an EMBL/GenBank/DDBJ whole genome shotgun (WGS) entry which is preliminary data.</text>
</comment>
<evidence type="ECO:0000256" key="1">
    <source>
        <dbReference type="SAM" id="MobiDB-lite"/>
    </source>
</evidence>